<dbReference type="InterPro" id="IPR002035">
    <property type="entry name" value="VWF_A"/>
</dbReference>
<dbReference type="CDD" id="cd00054">
    <property type="entry name" value="EGF_CA"/>
    <property type="match status" value="14"/>
</dbReference>
<dbReference type="SUPFAM" id="SSF57196">
    <property type="entry name" value="EGF/Laminin"/>
    <property type="match status" value="6"/>
</dbReference>
<dbReference type="InterPro" id="IPR018097">
    <property type="entry name" value="EGF_Ca-bd_CS"/>
</dbReference>
<feature type="domain" description="EGF-like" evidence="8">
    <location>
        <begin position="1798"/>
        <end position="1834"/>
    </location>
</feature>
<evidence type="ECO:0000256" key="6">
    <source>
        <dbReference type="SAM" id="SignalP"/>
    </source>
</evidence>
<evidence type="ECO:0000256" key="2">
    <source>
        <dbReference type="ARBA" id="ARBA00022729"/>
    </source>
</evidence>
<dbReference type="SUPFAM" id="SSF57184">
    <property type="entry name" value="Growth factor receptor domain"/>
    <property type="match status" value="2"/>
</dbReference>
<feature type="disulfide bond" evidence="5">
    <location>
        <begin position="1302"/>
        <end position="1311"/>
    </location>
</feature>
<feature type="disulfide bond" evidence="5">
    <location>
        <begin position="1263"/>
        <end position="1272"/>
    </location>
</feature>
<evidence type="ECO:0000256" key="1">
    <source>
        <dbReference type="ARBA" id="ARBA00022536"/>
    </source>
</evidence>
<dbReference type="PROSITE" id="PS01286">
    <property type="entry name" value="FA58C_2"/>
    <property type="match status" value="1"/>
</dbReference>
<feature type="domain" description="EGF-like" evidence="8">
    <location>
        <begin position="1032"/>
        <end position="1069"/>
    </location>
</feature>
<dbReference type="PROSITE" id="PS01186">
    <property type="entry name" value="EGF_2"/>
    <property type="match status" value="5"/>
</dbReference>
<feature type="domain" description="EGF-like" evidence="8">
    <location>
        <begin position="1518"/>
        <end position="1554"/>
    </location>
</feature>
<organism evidence="10 11">
    <name type="scientific">Porites evermanni</name>
    <dbReference type="NCBI Taxonomy" id="104178"/>
    <lineage>
        <taxon>Eukaryota</taxon>
        <taxon>Metazoa</taxon>
        <taxon>Cnidaria</taxon>
        <taxon>Anthozoa</taxon>
        <taxon>Hexacorallia</taxon>
        <taxon>Scleractinia</taxon>
        <taxon>Fungiina</taxon>
        <taxon>Poritidae</taxon>
        <taxon>Porites</taxon>
    </lineage>
</organism>
<dbReference type="PROSITE" id="PS50234">
    <property type="entry name" value="VWFA"/>
    <property type="match status" value="4"/>
</dbReference>
<evidence type="ECO:0000256" key="5">
    <source>
        <dbReference type="PROSITE-ProRule" id="PRU00076"/>
    </source>
</evidence>
<feature type="disulfide bond" evidence="5">
    <location>
        <begin position="1583"/>
        <end position="1592"/>
    </location>
</feature>
<dbReference type="SMART" id="SM00209">
    <property type="entry name" value="TSP1"/>
    <property type="match status" value="2"/>
</dbReference>
<name>A0ABN8M467_9CNID</name>
<proteinExistence type="predicted"/>
<keyword evidence="2 6" id="KW-0732">Signal</keyword>
<feature type="disulfide bond" evidence="5">
    <location>
        <begin position="1544"/>
        <end position="1553"/>
    </location>
</feature>
<feature type="domain" description="VWFA" evidence="9">
    <location>
        <begin position="232"/>
        <end position="409"/>
    </location>
</feature>
<dbReference type="InterPro" id="IPR001881">
    <property type="entry name" value="EGF-like_Ca-bd_dom"/>
</dbReference>
<feature type="signal peptide" evidence="6">
    <location>
        <begin position="1"/>
        <end position="17"/>
    </location>
</feature>
<feature type="domain" description="EGF-like" evidence="8">
    <location>
        <begin position="1836"/>
        <end position="1873"/>
    </location>
</feature>
<dbReference type="PROSITE" id="PS50022">
    <property type="entry name" value="FA58C_3"/>
    <property type="match status" value="2"/>
</dbReference>
<dbReference type="Gene3D" id="2.60.120.260">
    <property type="entry name" value="Galactose-binding domain-like"/>
    <property type="match status" value="2"/>
</dbReference>
<dbReference type="Gene3D" id="3.40.50.410">
    <property type="entry name" value="von Willebrand factor, type A domain"/>
    <property type="match status" value="4"/>
</dbReference>
<feature type="disulfide bond" evidence="5">
    <location>
        <begin position="1224"/>
        <end position="1233"/>
    </location>
</feature>
<feature type="domain" description="F5/8 type C" evidence="7">
    <location>
        <begin position="840"/>
        <end position="990"/>
    </location>
</feature>
<dbReference type="PROSITE" id="PS00022">
    <property type="entry name" value="EGF_1"/>
    <property type="match status" value="11"/>
</dbReference>
<dbReference type="Pfam" id="PF07645">
    <property type="entry name" value="EGF_CA"/>
    <property type="match status" value="5"/>
</dbReference>
<feature type="domain" description="EGF-like" evidence="8">
    <location>
        <begin position="1875"/>
        <end position="1912"/>
    </location>
</feature>
<dbReference type="SUPFAM" id="SSF49785">
    <property type="entry name" value="Galactose-binding domain-like"/>
    <property type="match status" value="2"/>
</dbReference>
<dbReference type="SUPFAM" id="SSF53300">
    <property type="entry name" value="vWA-like"/>
    <property type="match status" value="4"/>
</dbReference>
<keyword evidence="3" id="KW-0677">Repeat</keyword>
<evidence type="ECO:0000313" key="11">
    <source>
        <dbReference type="Proteomes" id="UP001159427"/>
    </source>
</evidence>
<dbReference type="SUPFAM" id="SSF82895">
    <property type="entry name" value="TSP-1 type 1 repeat"/>
    <property type="match status" value="2"/>
</dbReference>
<feature type="disulfide bond" evidence="5">
    <location>
        <begin position="1020"/>
        <end position="1029"/>
    </location>
</feature>
<dbReference type="PROSITE" id="PS50026">
    <property type="entry name" value="EGF_3"/>
    <property type="match status" value="14"/>
</dbReference>
<feature type="disulfide bond" evidence="5">
    <location>
        <begin position="1902"/>
        <end position="1911"/>
    </location>
</feature>
<feature type="domain" description="EGF-like" evidence="8">
    <location>
        <begin position="993"/>
        <end position="1030"/>
    </location>
</feature>
<comment type="caution">
    <text evidence="10">The sequence shown here is derived from an EMBL/GenBank/DDBJ whole genome shotgun (WGS) entry which is preliminary data.</text>
</comment>
<dbReference type="EMBL" id="CALNXI010000281">
    <property type="protein sequence ID" value="CAH3023930.1"/>
    <property type="molecule type" value="Genomic_DNA"/>
</dbReference>
<evidence type="ECO:0000313" key="10">
    <source>
        <dbReference type="EMBL" id="CAH3023930.1"/>
    </source>
</evidence>
<dbReference type="PROSITE" id="PS50092">
    <property type="entry name" value="TSP1"/>
    <property type="match status" value="2"/>
</dbReference>
<feature type="domain" description="EGF-like" evidence="8">
    <location>
        <begin position="1236"/>
        <end position="1273"/>
    </location>
</feature>
<feature type="disulfide bond" evidence="5">
    <location>
        <begin position="1506"/>
        <end position="1515"/>
    </location>
</feature>
<dbReference type="InterPro" id="IPR000152">
    <property type="entry name" value="EGF-type_Asp/Asn_hydroxyl_site"/>
</dbReference>
<dbReference type="InterPro" id="IPR050525">
    <property type="entry name" value="ECM_Assembly_Org"/>
</dbReference>
<dbReference type="CDD" id="cd00057">
    <property type="entry name" value="FA58C"/>
    <property type="match status" value="2"/>
</dbReference>
<dbReference type="InterPro" id="IPR057774">
    <property type="entry name" value="D8C_UMOD/GP2/OIT3-like"/>
</dbReference>
<feature type="chain" id="PRO_5046099885" evidence="6">
    <location>
        <begin position="18"/>
        <end position="2434"/>
    </location>
</feature>
<gene>
    <name evidence="10" type="ORF">PEVE_00020994</name>
</gene>
<dbReference type="InterPro" id="IPR000742">
    <property type="entry name" value="EGF"/>
</dbReference>
<dbReference type="Pfam" id="PF00008">
    <property type="entry name" value="EGF"/>
    <property type="match status" value="8"/>
</dbReference>
<protein>
    <submittedName>
        <fullName evidence="10">Uncharacterized protein</fullName>
    </submittedName>
</protein>
<dbReference type="PANTHER" id="PTHR24020:SF20">
    <property type="entry name" value="PH DOMAIN-CONTAINING PROTEIN"/>
    <property type="match status" value="1"/>
</dbReference>
<dbReference type="Gene3D" id="2.20.100.10">
    <property type="entry name" value="Thrombospondin type-1 (TSP1) repeat"/>
    <property type="match status" value="2"/>
</dbReference>
<dbReference type="Proteomes" id="UP001159427">
    <property type="component" value="Unassembled WGS sequence"/>
</dbReference>
<dbReference type="InterPro" id="IPR000421">
    <property type="entry name" value="FA58C"/>
</dbReference>
<dbReference type="SMART" id="SM00327">
    <property type="entry name" value="VWA"/>
    <property type="match status" value="4"/>
</dbReference>
<dbReference type="InterPro" id="IPR036383">
    <property type="entry name" value="TSP1_rpt_sf"/>
</dbReference>
<feature type="disulfide bond" evidence="5">
    <location>
        <begin position="1863"/>
        <end position="1872"/>
    </location>
</feature>
<feature type="domain" description="EGF-like" evidence="8">
    <location>
        <begin position="1759"/>
        <end position="1796"/>
    </location>
</feature>
<evidence type="ECO:0000256" key="3">
    <source>
        <dbReference type="ARBA" id="ARBA00022737"/>
    </source>
</evidence>
<dbReference type="Pfam" id="PF00090">
    <property type="entry name" value="TSP_1"/>
    <property type="match status" value="2"/>
</dbReference>
<sequence>MWLCFLVASFTLPFAHSQKDPLPHSTCERQFEKIGCFVDKTGQQGALRTLPNLLVNDRDVNSDANDGHVLDWHKWPESIHSLACRCANATRAKGWKVFGLQFYGECWSGENGETTFNNYGEADPKKCVQELVQGFPPCDKSKDMECVGTQSTNYIYRLKDLKPADVNGGYSMWSQWTLCTKTCGGGTRVRERTCTNPPPVGNGKGCAHLGEPEEEEKCNEDPCPDPCKKALDVGLIIDGSGSVGKANFDKGLTFFADLVSHLAVSPQGTHVGAIVYESSAYLKFNLKKSEYHTLSKLKDAIKALRYPGGGTRTDRALEMAANKIFSADGGDRGDASNVLIIITDGKTHSGSKKYKEVLKPLQAKGVRTVAVGIGKSVDNSELLEIAANNPNYVTHVNDFDDLKSHLQRILLESCQGAGDVDGGFSEWSSWTQCSKSCGGGVKVRERSCTNPPPKGNGQKCSGEFEETGACAENPCPIPCTKALDVGIVIDGSGSVGKANFQKGKEFVKSLISHFIVSTKATHFGVITYSTYAKLEFDFANTKYYEIVELKKRVMEITYPGKWTRTDRALEMAAQKLFTDAGGDRKDKPNVLIVLTDGKTNRGSKPYPEVLRPLQERGVRTVAVGIGHGINRRELRQIAMSDDQYVVQVSDFDALKDKLQMILDESCQGAPPPQPSPKCQEGALGIQNGDIPDNAITASSQWDGNHGPDRARLNIANVGAKRGAWSAKYNDKGQWIQVDLGKVVKITKVMTQGRSDYNQWVTSYWLSYSINNGYYQTYGENKPIIFTGNNDRNTVKVNVLDVPIYTRYIRLHPESFHGHISLRLELYGCKTGFVPPSPPQCLEALGMQSRRIKADALQASSSVDSNHSPDQGRLHFQKTGSKAGAWSAKINDAHQWFQAKFDVVAKVRSIGIQGRMDYDQWVTVYTLAYSFDGKNWKDYELNGKVTEFQGSSDRYTETAETIDPPITAQYVRIKPKVWHGHISMRVEFYGCTEDGDICNVHKPCKNGAQCTNVVGGYQCKCPSGFKGKNCDEDLDECASGPCKNGAKCTNTPGGYKCECVGGWFTGKNCDEPPTECIVNTKLSESNRASGVLRRSVLQCDQRNLKTIGKWHQFVGDAGNKMPNSCVPTQRCGTHAPGWMNGEHPKKEDGVVNREVCFHWSNNCCRWKVTIKVRNCGGHYVYKLEKPPACYLRFCGDKGHNVCEPKNPCQNGGICQPQGDSYFCHCKSGYQGKNCDKDINECAVSNPCKNGGTCTNQPGSYKCSCGAKYTGRNCETDVNECNVHKPCKNGGTCVNTVGGYTCSCPPNYKGKNCDEDVDECAAKPCKNGGKCVNSVGSYKCNCEGGWFTGKHCDEDPPECSSYTPLNTADRASGFSDRRTVKCDRNDFPNIAKWYRFEGTAGTRMPTSPVPKQHCGTHATGWLNGKHPKKEEGVVSRKVCFNWSGNTCRWSIYVSVRNCGAFYVYHLGRTPGCSFRYCGNKGHDTCKVRNPCKNGATCKPDGDDTTCQCPPNYQGENCDQDVNECANNPCKNGAKCTNTRGSYTCTCDSRFTGKNCDQDVDECKVRNPCKNGASCVNSVGGYSCKCPANYKGKHCDEDVNECAVKNPCKNGAKCENTRGGYKCNCVGKWFTGKHCDQDPSECSNYKKLNDADRASGLHRGNVLKCDRNDLDVSWYRFMDAAGTRMPTSPVPKDHCGTHATGWFNGQHPSKDEGAVSRKVCFHWSSRICNWQVNVKVRNCGAYFVYYLPKTPGCSFRYCGNKGHNACKFSNPCKNGATCSPNGDSLTCQCTANFQGEHCDKDVNECAKNPCKNGATCTNTHESYRCTCDPGFTGKNCDQDVNECTAYRPCKNGGTCTNSVGSYSCRCPANYKGRNCDEDVDECAALNPCKNGGRCQNTRGGYSCSCPQRFAGKNCDQIIIPSECKNYVVISEKERSKTYSGGPLTCDQRNLKTVGRWHRFMGAAGTAMPTACVPTHRCGTHAPGWLQGGHPTEEQGAVTKKVCFHWSGNCCKWSVNIRVRDCGEFYVYNFPKTPVCYLKYCAEQKAPGMPSSCKRPLDIGVIMDRSGSVGSKNFDQAKDFVISLVHKLQISSHGTRIGIIPYHSSAQVSVRFSDVQHQTPDAMTKLIQAIKYTSGNTRTDIAIELANSQLFSSAGGMRSDKPNVLIVMTDGKTNHGSKAYKIVLEPLKKKNVRMIAVGIGSGIDDDELEEIADGKRENAIHVDAFNQLLSNENNILYASCQPDAAAPPCQHAMDVGIIMDRSGSVGSKDFLKSKNFVSALARKFQISSRGTRVGIIAYHSSSHLVVKFAQEDKQNPSAMKDVIDRIAYTGGGTRTDIALQMANSGLFSSAGGDRADKPNVLVVITDGKTNSGSKPYSSVLAPLTSKKVKMIAVGVGSGIDYSELREIANGNTANVLHVDKFEDLFVRLNAVLQASCQS</sequence>
<dbReference type="InterPro" id="IPR036465">
    <property type="entry name" value="vWFA_dom_sf"/>
</dbReference>
<dbReference type="InterPro" id="IPR049883">
    <property type="entry name" value="NOTCH1_EGF-like"/>
</dbReference>
<feature type="domain" description="EGF-like" evidence="8">
    <location>
        <begin position="1556"/>
        <end position="1593"/>
    </location>
</feature>
<dbReference type="CDD" id="cd01450">
    <property type="entry name" value="vWFA_subfamily_ECM"/>
    <property type="match status" value="4"/>
</dbReference>
<evidence type="ECO:0000259" key="9">
    <source>
        <dbReference type="PROSITE" id="PS50234"/>
    </source>
</evidence>
<feature type="domain" description="EGF-like" evidence="8">
    <location>
        <begin position="1595"/>
        <end position="1633"/>
    </location>
</feature>
<feature type="domain" description="EGF-like" evidence="8">
    <location>
        <begin position="1479"/>
        <end position="1516"/>
    </location>
</feature>
<dbReference type="SMART" id="SM00179">
    <property type="entry name" value="EGF_CA"/>
    <property type="match status" value="14"/>
</dbReference>
<feature type="domain" description="EGF-like" evidence="8">
    <location>
        <begin position="1275"/>
        <end position="1312"/>
    </location>
</feature>
<keyword evidence="1 5" id="KW-0245">EGF-like domain</keyword>
<feature type="domain" description="EGF-like" evidence="8">
    <location>
        <begin position="1314"/>
        <end position="1351"/>
    </location>
</feature>
<reference evidence="10 11" key="1">
    <citation type="submission" date="2022-05" db="EMBL/GenBank/DDBJ databases">
        <authorList>
            <consortium name="Genoscope - CEA"/>
            <person name="William W."/>
        </authorList>
    </citation>
    <scope>NUCLEOTIDE SEQUENCE [LARGE SCALE GENOMIC DNA]</scope>
</reference>
<dbReference type="PROSITE" id="PS01285">
    <property type="entry name" value="FA58C_1"/>
    <property type="match status" value="1"/>
</dbReference>
<dbReference type="PRINTS" id="PR00453">
    <property type="entry name" value="VWFADOMAIN"/>
</dbReference>
<keyword evidence="4 5" id="KW-1015">Disulfide bond</keyword>
<feature type="domain" description="VWFA" evidence="9">
    <location>
        <begin position="484"/>
        <end position="661"/>
    </location>
</feature>
<feature type="domain" description="F5/8 type C" evidence="7">
    <location>
        <begin position="678"/>
        <end position="828"/>
    </location>
</feature>
<feature type="disulfide bond" evidence="5">
    <location>
        <begin position="1786"/>
        <end position="1795"/>
    </location>
</feature>
<dbReference type="InterPro" id="IPR008979">
    <property type="entry name" value="Galactose-bd-like_sf"/>
</dbReference>
<dbReference type="InterPro" id="IPR000884">
    <property type="entry name" value="TSP1_rpt"/>
</dbReference>
<evidence type="ECO:0000259" key="8">
    <source>
        <dbReference type="PROSITE" id="PS50026"/>
    </source>
</evidence>
<dbReference type="Pfam" id="PF00754">
    <property type="entry name" value="F5_F8_type_C"/>
    <property type="match status" value="2"/>
</dbReference>
<comment type="caution">
    <text evidence="5">Lacks conserved residue(s) required for the propagation of feature annotation.</text>
</comment>
<dbReference type="Pfam" id="PF00092">
    <property type="entry name" value="VWA"/>
    <property type="match status" value="4"/>
</dbReference>
<accession>A0ABN8M467</accession>
<dbReference type="SMART" id="SM00181">
    <property type="entry name" value="EGF"/>
    <property type="match status" value="14"/>
</dbReference>
<dbReference type="PROSITE" id="PS01187">
    <property type="entry name" value="EGF_CA"/>
    <property type="match status" value="7"/>
</dbReference>
<dbReference type="InterPro" id="IPR009030">
    <property type="entry name" value="Growth_fac_rcpt_cys_sf"/>
</dbReference>
<dbReference type="PANTHER" id="PTHR24020">
    <property type="entry name" value="COLLAGEN ALPHA"/>
    <property type="match status" value="1"/>
</dbReference>
<dbReference type="Pfam" id="PF23283">
    <property type="entry name" value="D8C_UMOD"/>
    <property type="match status" value="4"/>
</dbReference>
<keyword evidence="11" id="KW-1185">Reference proteome</keyword>
<feature type="domain" description="EGF-like" evidence="8">
    <location>
        <begin position="1197"/>
        <end position="1234"/>
    </location>
</feature>
<evidence type="ECO:0000259" key="7">
    <source>
        <dbReference type="PROSITE" id="PS50022"/>
    </source>
</evidence>
<feature type="domain" description="VWFA" evidence="9">
    <location>
        <begin position="2054"/>
        <end position="2232"/>
    </location>
</feature>
<dbReference type="Gene3D" id="2.10.25.10">
    <property type="entry name" value="Laminin"/>
    <property type="match status" value="14"/>
</dbReference>
<feature type="domain" description="VWFA" evidence="9">
    <location>
        <begin position="2250"/>
        <end position="2431"/>
    </location>
</feature>
<feature type="disulfide bond" evidence="5">
    <location>
        <begin position="1824"/>
        <end position="1833"/>
    </location>
</feature>
<dbReference type="PROSITE" id="PS00010">
    <property type="entry name" value="ASX_HYDROXYL"/>
    <property type="match status" value="11"/>
</dbReference>
<dbReference type="SMART" id="SM00231">
    <property type="entry name" value="FA58C"/>
    <property type="match status" value="2"/>
</dbReference>
<evidence type="ECO:0000256" key="4">
    <source>
        <dbReference type="ARBA" id="ARBA00023157"/>
    </source>
</evidence>